<evidence type="ECO:0000256" key="11">
    <source>
        <dbReference type="ARBA" id="ARBA00049902"/>
    </source>
</evidence>
<dbReference type="Gene3D" id="1.10.3810.10">
    <property type="entry name" value="Biosynthetic peptidoglycan transglycosylase-like"/>
    <property type="match status" value="1"/>
</dbReference>
<dbReference type="EC" id="2.4.99.28" evidence="10"/>
<dbReference type="InterPro" id="IPR001460">
    <property type="entry name" value="PCN-bd_Tpept"/>
</dbReference>
<dbReference type="Pfam" id="PF00912">
    <property type="entry name" value="Transgly"/>
    <property type="match status" value="1"/>
</dbReference>
<dbReference type="GO" id="GO:0008658">
    <property type="term" value="F:penicillin binding"/>
    <property type="evidence" value="ECO:0007669"/>
    <property type="project" value="InterPro"/>
</dbReference>
<evidence type="ECO:0000256" key="2">
    <source>
        <dbReference type="ARBA" id="ARBA00007090"/>
    </source>
</evidence>
<keyword evidence="6" id="KW-0328">Glycosyltransferase</keyword>
<keyword evidence="5" id="KW-0645">Protease</keyword>
<protein>
    <recommendedName>
        <fullName evidence="10">peptidoglycan glycosyltransferase</fullName>
        <ecNumber evidence="10">2.4.99.28</ecNumber>
    </recommendedName>
</protein>
<dbReference type="InterPro" id="IPR012338">
    <property type="entry name" value="Beta-lactam/transpept-like"/>
</dbReference>
<evidence type="ECO:0000256" key="6">
    <source>
        <dbReference type="ARBA" id="ARBA00022676"/>
    </source>
</evidence>
<evidence type="ECO:0000256" key="8">
    <source>
        <dbReference type="ARBA" id="ARBA00022801"/>
    </source>
</evidence>
<dbReference type="SUPFAM" id="SSF56601">
    <property type="entry name" value="beta-lactamase/transpeptidase-like"/>
    <property type="match status" value="1"/>
</dbReference>
<dbReference type="Proteomes" id="UP000321248">
    <property type="component" value="Unassembled WGS sequence"/>
</dbReference>
<dbReference type="AlphaFoldDB" id="A0A5C8KR26"/>
<evidence type="ECO:0000259" key="13">
    <source>
        <dbReference type="Pfam" id="PF00912"/>
    </source>
</evidence>
<feature type="domain" description="Glycosyl transferase family 51" evidence="13">
    <location>
        <begin position="21"/>
        <end position="172"/>
    </location>
</feature>
<dbReference type="GO" id="GO:0008955">
    <property type="term" value="F:peptidoglycan glycosyltransferase activity"/>
    <property type="evidence" value="ECO:0007669"/>
    <property type="project" value="UniProtKB-EC"/>
</dbReference>
<dbReference type="PANTHER" id="PTHR32282">
    <property type="entry name" value="BINDING PROTEIN TRANSPEPTIDASE, PUTATIVE-RELATED"/>
    <property type="match status" value="1"/>
</dbReference>
<dbReference type="InterPro" id="IPR050396">
    <property type="entry name" value="Glycosyltr_51/Transpeptidase"/>
</dbReference>
<dbReference type="GO" id="GO:0006508">
    <property type="term" value="P:proteolysis"/>
    <property type="evidence" value="ECO:0007669"/>
    <property type="project" value="UniProtKB-KW"/>
</dbReference>
<comment type="similarity">
    <text evidence="3">In the N-terminal section; belongs to the glycosyltransferase 51 family.</text>
</comment>
<name>A0A5C8KR26_9GAMM</name>
<accession>A0A5C8KR26</accession>
<dbReference type="SUPFAM" id="SSF53955">
    <property type="entry name" value="Lysozyme-like"/>
    <property type="match status" value="1"/>
</dbReference>
<dbReference type="OrthoDB" id="9766909at2"/>
<dbReference type="GO" id="GO:0030288">
    <property type="term" value="C:outer membrane-bounded periplasmic space"/>
    <property type="evidence" value="ECO:0007669"/>
    <property type="project" value="TreeGrafter"/>
</dbReference>
<comment type="catalytic activity">
    <reaction evidence="11">
        <text>[GlcNAc-(1-&gt;4)-Mur2Ac(oyl-L-Ala-gamma-D-Glu-L-Lys-D-Ala-D-Ala)](n)-di-trans,octa-cis-undecaprenyl diphosphate + beta-D-GlcNAc-(1-&gt;4)-Mur2Ac(oyl-L-Ala-gamma-D-Glu-L-Lys-D-Ala-D-Ala)-di-trans,octa-cis-undecaprenyl diphosphate = [GlcNAc-(1-&gt;4)-Mur2Ac(oyl-L-Ala-gamma-D-Glu-L-Lys-D-Ala-D-Ala)](n+1)-di-trans,octa-cis-undecaprenyl diphosphate + di-trans,octa-cis-undecaprenyl diphosphate + H(+)</text>
        <dbReference type="Rhea" id="RHEA:23708"/>
        <dbReference type="Rhea" id="RHEA-COMP:9602"/>
        <dbReference type="Rhea" id="RHEA-COMP:9603"/>
        <dbReference type="ChEBI" id="CHEBI:15378"/>
        <dbReference type="ChEBI" id="CHEBI:58405"/>
        <dbReference type="ChEBI" id="CHEBI:60033"/>
        <dbReference type="ChEBI" id="CHEBI:78435"/>
        <dbReference type="EC" id="2.4.99.28"/>
    </reaction>
</comment>
<evidence type="ECO:0000256" key="7">
    <source>
        <dbReference type="ARBA" id="ARBA00022679"/>
    </source>
</evidence>
<feature type="domain" description="Penicillin-binding C-terminal" evidence="14">
    <location>
        <begin position="656"/>
        <end position="743"/>
    </location>
</feature>
<comment type="pathway">
    <text evidence="1">Cell wall biogenesis; peptidoglycan biosynthesis.</text>
</comment>
<proteinExistence type="inferred from homology"/>
<evidence type="ECO:0000259" key="12">
    <source>
        <dbReference type="Pfam" id="PF00905"/>
    </source>
</evidence>
<evidence type="ECO:0000313" key="16">
    <source>
        <dbReference type="Proteomes" id="UP000321248"/>
    </source>
</evidence>
<gene>
    <name evidence="15" type="primary">pbpC</name>
    <name evidence="15" type="ORF">FU658_09400</name>
</gene>
<dbReference type="Pfam" id="PF00905">
    <property type="entry name" value="Transpeptidase"/>
    <property type="match status" value="1"/>
</dbReference>
<dbReference type="InterPro" id="IPR036950">
    <property type="entry name" value="PBP_transglycosylase"/>
</dbReference>
<dbReference type="InterPro" id="IPR023346">
    <property type="entry name" value="Lysozyme-like_dom_sf"/>
</dbReference>
<comment type="similarity">
    <text evidence="2">In the C-terminal section; belongs to the transpeptidase family.</text>
</comment>
<sequence>MGSTAVLDREGRLLRLSLAADERYRQWVPLEEISPTLVEAVLIYEDAWFRHHPGVNPVSLVRGAWSSHVSRRAIVGGSTITMQLARLRGRLETRSVRGKLVQILHALHLEARCSKDDILEAYLNLAPYGGNIEGVAAASRIYFDKPPGELTLPEALTLAVLPQAPSRRGRLHRSEDGEAYLGAGLAAARGRAFERWQARHGASESEHALMRLPMRLRGPRALPFHAPHFADRVLAEQALGRERAAEITTTLDLRLQRLVETRVTQYLRGKAHRGIDNAAVLIVDTRDMGVRALVGSANFHDEALSGQVNGTDAKRSPGSTLKPFIYALAIDQGVLHPATVLRDVPTAFGPYTPENHDGGFAGPVSATDALNRSRNIPAVRVSAQLDQPGLYDFLRESGVRGLASEQHYGLALVLGGGEVTMEELARMYALFNNQGRVRPLRWREADPSSPGTALLSPEAAWITRDMLRAHPRPGGASASDQARVPIAWKTGTSWAFRDAWTAGVVGPYALVVWMGNFDGRGNPALVGVESAAPLFFDLVDALHASQVPLGDPVKRMPARLARVEVCLASGDLPNAHCPSRGETWFVAGVSPIRVSTIHRPVNIDMATGAVVCGRFDPATMRQDVHEFWPSDLSRLFAQAGMPRRRPPPGAACDGARAWQGAAPEITSPWRGTTYALRLDDPANPGLALSATASADATRLFWFADGAFVGESAIGESLAWRPQRTGTTTVSVVDDLGRAESREINVSR</sequence>
<evidence type="ECO:0000259" key="14">
    <source>
        <dbReference type="Pfam" id="PF06832"/>
    </source>
</evidence>
<evidence type="ECO:0000256" key="5">
    <source>
        <dbReference type="ARBA" id="ARBA00022670"/>
    </source>
</evidence>
<evidence type="ECO:0000256" key="1">
    <source>
        <dbReference type="ARBA" id="ARBA00004752"/>
    </source>
</evidence>
<dbReference type="InterPro" id="IPR009647">
    <property type="entry name" value="PBP_C"/>
</dbReference>
<dbReference type="Pfam" id="PF06832">
    <property type="entry name" value="BiPBP_C"/>
    <property type="match status" value="1"/>
</dbReference>
<evidence type="ECO:0000256" key="10">
    <source>
        <dbReference type="ARBA" id="ARBA00044770"/>
    </source>
</evidence>
<dbReference type="EMBL" id="VRTS01000006">
    <property type="protein sequence ID" value="TXK62176.1"/>
    <property type="molecule type" value="Genomic_DNA"/>
</dbReference>
<keyword evidence="9" id="KW-0511">Multifunctional enzyme</keyword>
<evidence type="ECO:0000256" key="4">
    <source>
        <dbReference type="ARBA" id="ARBA00022645"/>
    </source>
</evidence>
<dbReference type="GO" id="GO:0009252">
    <property type="term" value="P:peptidoglycan biosynthetic process"/>
    <property type="evidence" value="ECO:0007669"/>
    <property type="project" value="UniProtKB-UniPathway"/>
</dbReference>
<dbReference type="NCBIfam" id="TIGR02073">
    <property type="entry name" value="PBP_1c"/>
    <property type="match status" value="1"/>
</dbReference>
<dbReference type="UniPathway" id="UPA00219"/>
<evidence type="ECO:0000256" key="3">
    <source>
        <dbReference type="ARBA" id="ARBA00007739"/>
    </source>
</evidence>
<dbReference type="Gene3D" id="3.40.710.10">
    <property type="entry name" value="DD-peptidase/beta-lactamase superfamily"/>
    <property type="match status" value="1"/>
</dbReference>
<keyword evidence="16" id="KW-1185">Reference proteome</keyword>
<dbReference type="PANTHER" id="PTHR32282:SF15">
    <property type="entry name" value="PENICILLIN-BINDING PROTEIN 1C"/>
    <property type="match status" value="1"/>
</dbReference>
<feature type="domain" description="Penicillin-binding protein transpeptidase" evidence="12">
    <location>
        <begin position="279"/>
        <end position="496"/>
    </location>
</feature>
<evidence type="ECO:0000256" key="9">
    <source>
        <dbReference type="ARBA" id="ARBA00023268"/>
    </source>
</evidence>
<dbReference type="InterPro" id="IPR001264">
    <property type="entry name" value="Glyco_trans_51"/>
</dbReference>
<keyword evidence="4" id="KW-0121">Carboxypeptidase</keyword>
<dbReference type="GO" id="GO:0004180">
    <property type="term" value="F:carboxypeptidase activity"/>
    <property type="evidence" value="ECO:0007669"/>
    <property type="project" value="UniProtKB-KW"/>
</dbReference>
<keyword evidence="7" id="KW-0808">Transferase</keyword>
<comment type="caution">
    <text evidence="15">The sequence shown here is derived from an EMBL/GenBank/DDBJ whole genome shotgun (WGS) entry which is preliminary data.</text>
</comment>
<keyword evidence="8" id="KW-0378">Hydrolase</keyword>
<reference evidence="15 16" key="1">
    <citation type="submission" date="2019-08" db="EMBL/GenBank/DDBJ databases">
        <authorList>
            <person name="Karlyshev A.V."/>
        </authorList>
    </citation>
    <scope>NUCLEOTIDE SEQUENCE [LARGE SCALE GENOMIC DNA]</scope>
    <source>
        <strain evidence="15 16">Alg18-2.2</strain>
    </source>
</reference>
<organism evidence="15 16">
    <name type="scientific">Alkalisalibacterium limincola</name>
    <dbReference type="NCBI Taxonomy" id="2699169"/>
    <lineage>
        <taxon>Bacteria</taxon>
        <taxon>Pseudomonadati</taxon>
        <taxon>Pseudomonadota</taxon>
        <taxon>Gammaproteobacteria</taxon>
        <taxon>Lysobacterales</taxon>
        <taxon>Lysobacteraceae</taxon>
        <taxon>Alkalisalibacterium</taxon>
    </lineage>
</organism>
<dbReference type="InterPro" id="IPR011815">
    <property type="entry name" value="PBP_1c"/>
</dbReference>
<evidence type="ECO:0000313" key="15">
    <source>
        <dbReference type="EMBL" id="TXK62176.1"/>
    </source>
</evidence>